<dbReference type="InterPro" id="IPR008906">
    <property type="entry name" value="HATC_C_dom"/>
</dbReference>
<dbReference type="SUPFAM" id="SSF53098">
    <property type="entry name" value="Ribonuclease H-like"/>
    <property type="match status" value="1"/>
</dbReference>
<keyword evidence="2" id="KW-0479">Metal-binding</keyword>
<reference evidence="7 8" key="1">
    <citation type="submission" date="2023-11" db="EMBL/GenBank/DDBJ databases">
        <authorList>
            <person name="Hedman E."/>
            <person name="Englund M."/>
            <person name="Stromberg M."/>
            <person name="Nyberg Akerstrom W."/>
            <person name="Nylinder S."/>
            <person name="Jareborg N."/>
            <person name="Kallberg Y."/>
            <person name="Kronander E."/>
        </authorList>
    </citation>
    <scope>NUCLEOTIDE SEQUENCE [LARGE SCALE GENOMIC DNA]</scope>
</reference>
<evidence type="ECO:0000313" key="7">
    <source>
        <dbReference type="EMBL" id="CAK1604356.1"/>
    </source>
</evidence>
<dbReference type="GO" id="GO:0005634">
    <property type="term" value="C:nucleus"/>
    <property type="evidence" value="ECO:0007669"/>
    <property type="project" value="UniProtKB-SubCell"/>
</dbReference>
<gene>
    <name evidence="7" type="ORF">PARMNEM_LOCUS22586</name>
</gene>
<name>A0AAV1M9K7_9NEOP</name>
<dbReference type="GO" id="GO:0008270">
    <property type="term" value="F:zinc ion binding"/>
    <property type="evidence" value="ECO:0007669"/>
    <property type="project" value="UniProtKB-KW"/>
</dbReference>
<organism evidence="7 8">
    <name type="scientific">Parnassius mnemosyne</name>
    <name type="common">clouded apollo</name>
    <dbReference type="NCBI Taxonomy" id="213953"/>
    <lineage>
        <taxon>Eukaryota</taxon>
        <taxon>Metazoa</taxon>
        <taxon>Ecdysozoa</taxon>
        <taxon>Arthropoda</taxon>
        <taxon>Hexapoda</taxon>
        <taxon>Insecta</taxon>
        <taxon>Pterygota</taxon>
        <taxon>Neoptera</taxon>
        <taxon>Endopterygota</taxon>
        <taxon>Lepidoptera</taxon>
        <taxon>Glossata</taxon>
        <taxon>Ditrysia</taxon>
        <taxon>Papilionoidea</taxon>
        <taxon>Papilionidae</taxon>
        <taxon>Parnassiinae</taxon>
        <taxon>Parnassini</taxon>
        <taxon>Parnassius</taxon>
        <taxon>Driopa</taxon>
    </lineage>
</organism>
<protein>
    <recommendedName>
        <fullName evidence="6">HAT C-terminal dimerisation domain-containing protein</fullName>
    </recommendedName>
</protein>
<evidence type="ECO:0000256" key="2">
    <source>
        <dbReference type="ARBA" id="ARBA00022723"/>
    </source>
</evidence>
<comment type="subcellular location">
    <subcellularLocation>
        <location evidence="1">Nucleus</location>
    </subcellularLocation>
</comment>
<accession>A0AAV1M9K7</accession>
<comment type="caution">
    <text evidence="7">The sequence shown here is derived from an EMBL/GenBank/DDBJ whole genome shotgun (WGS) entry which is preliminary data.</text>
</comment>
<keyword evidence="8" id="KW-1185">Reference proteome</keyword>
<keyword evidence="3" id="KW-0863">Zinc-finger</keyword>
<evidence type="ECO:0000259" key="6">
    <source>
        <dbReference type="Pfam" id="PF05699"/>
    </source>
</evidence>
<dbReference type="GO" id="GO:0046983">
    <property type="term" value="F:protein dimerization activity"/>
    <property type="evidence" value="ECO:0007669"/>
    <property type="project" value="InterPro"/>
</dbReference>
<dbReference type="InterPro" id="IPR052035">
    <property type="entry name" value="ZnF_BED_domain_contain"/>
</dbReference>
<evidence type="ECO:0000256" key="4">
    <source>
        <dbReference type="ARBA" id="ARBA00022833"/>
    </source>
</evidence>
<dbReference type="PANTHER" id="PTHR46481">
    <property type="entry name" value="ZINC FINGER BED DOMAIN-CONTAINING PROTEIN 4"/>
    <property type="match status" value="1"/>
</dbReference>
<evidence type="ECO:0000256" key="1">
    <source>
        <dbReference type="ARBA" id="ARBA00004123"/>
    </source>
</evidence>
<dbReference type="AlphaFoldDB" id="A0AAV1M9K7"/>
<dbReference type="InterPro" id="IPR012337">
    <property type="entry name" value="RNaseH-like_sf"/>
</dbReference>
<proteinExistence type="predicted"/>
<dbReference type="Pfam" id="PF05699">
    <property type="entry name" value="Dimer_Tnp_hAT"/>
    <property type="match status" value="1"/>
</dbReference>
<evidence type="ECO:0000256" key="3">
    <source>
        <dbReference type="ARBA" id="ARBA00022771"/>
    </source>
</evidence>
<dbReference type="EMBL" id="CAVLGL010000159">
    <property type="protein sequence ID" value="CAK1604356.1"/>
    <property type="molecule type" value="Genomic_DNA"/>
</dbReference>
<keyword evidence="4" id="KW-0862">Zinc</keyword>
<dbReference type="Proteomes" id="UP001314205">
    <property type="component" value="Unassembled WGS sequence"/>
</dbReference>
<dbReference type="PANTHER" id="PTHR46481:SF10">
    <property type="entry name" value="ZINC FINGER BED DOMAIN-CONTAINING PROTEIN 39"/>
    <property type="match status" value="1"/>
</dbReference>
<evidence type="ECO:0000256" key="5">
    <source>
        <dbReference type="ARBA" id="ARBA00023242"/>
    </source>
</evidence>
<feature type="domain" description="HAT C-terminal dimerisation" evidence="6">
    <location>
        <begin position="193"/>
        <end position="277"/>
    </location>
</feature>
<evidence type="ECO:0000313" key="8">
    <source>
        <dbReference type="Proteomes" id="UP001314205"/>
    </source>
</evidence>
<sequence>MVQRFVEMEQYIRATLAILKKDLPIPTNDEWKLLSDLIKILQPFHQATETISGEKYMTGSLVIVMTRCLIAASDKLTTEPILETSKDVLYRLRTGLVTRFGLVERSKTFRTCTFLDPRYKLSVFSDQNEAKNTKNHIQDILVAMIAQESSQEEQLSSITASNIKTDGFRAILHEIMGQKQHKVGTPLSRAIKEIDTYLNDDLQPIFHGDKWSCPLEWWRGHKFTYPHLAKLFQKYGNIMASSVPCERIFSKTGFLLNDRRTRLTSQKVRQLTFLNVNLDENRFT</sequence>
<keyword evidence="5" id="KW-0539">Nucleus</keyword>